<sequence length="170" mass="19454">MFYKSVRIKGTYKVSRFRVTGEGKELCKYASEKNEAIANNYLIEKLESSLATRYLKPKKAKNKKGDVLATFTLICADGSPSYIGVQHLKNRNTVYIRVVVGQAEGMKRQTHKINLSNGQFKTVYGAFLAAINWLSLFLKLNSRQKQSIIETWPYFIKKYDQLSFAKIPLV</sequence>
<accession>A0A7G3GE56</accession>
<evidence type="ECO:0000313" key="1">
    <source>
        <dbReference type="EMBL" id="QBC45880.1"/>
    </source>
</evidence>
<organism evidence="1 2">
    <name type="scientific">Iodobacter fluviatilis</name>
    <dbReference type="NCBI Taxonomy" id="537"/>
    <lineage>
        <taxon>Bacteria</taxon>
        <taxon>Pseudomonadati</taxon>
        <taxon>Pseudomonadota</taxon>
        <taxon>Betaproteobacteria</taxon>
        <taxon>Neisseriales</taxon>
        <taxon>Chitinibacteraceae</taxon>
        <taxon>Iodobacter</taxon>
    </lineage>
</organism>
<proteinExistence type="predicted"/>
<keyword evidence="2" id="KW-1185">Reference proteome</keyword>
<reference evidence="1 2" key="1">
    <citation type="submission" date="2018-01" db="EMBL/GenBank/DDBJ databases">
        <title>Genome sequence of Iodobacter sp. strain PCH194 isolated from Indian Trans-Himalaya.</title>
        <authorList>
            <person name="Kumar V."/>
            <person name="Thakur V."/>
            <person name="Kumar S."/>
            <person name="Singh D."/>
        </authorList>
    </citation>
    <scope>NUCLEOTIDE SEQUENCE [LARGE SCALE GENOMIC DNA]</scope>
    <source>
        <strain evidence="1 2">PCH194</strain>
        <plasmid evidence="1 2">pl2</plasmid>
    </source>
</reference>
<gene>
    <name evidence="1" type="ORF">C1H71_20265</name>
</gene>
<evidence type="ECO:0000313" key="2">
    <source>
        <dbReference type="Proteomes" id="UP000515917"/>
    </source>
</evidence>
<geneLocation type="plasmid" evidence="1 2">
    <name>pl2</name>
</geneLocation>
<keyword evidence="1" id="KW-0614">Plasmid</keyword>
<dbReference type="AlphaFoldDB" id="A0A7G3GE56"/>
<dbReference type="Proteomes" id="UP000515917">
    <property type="component" value="Plasmid pl2"/>
</dbReference>
<dbReference type="EMBL" id="CP025782">
    <property type="protein sequence ID" value="QBC45880.1"/>
    <property type="molecule type" value="Genomic_DNA"/>
</dbReference>
<protein>
    <submittedName>
        <fullName evidence="1">Uncharacterized protein</fullName>
    </submittedName>
</protein>
<dbReference type="KEGG" id="ifl:C1H71_20265"/>
<name>A0A7G3GE56_9NEIS</name>